<keyword evidence="3" id="KW-1185">Reference proteome</keyword>
<accession>A0A0S4JJS3</accession>
<dbReference type="OrthoDB" id="7537227at2759"/>
<evidence type="ECO:0000313" key="3">
    <source>
        <dbReference type="Proteomes" id="UP000051952"/>
    </source>
</evidence>
<reference evidence="3" key="1">
    <citation type="submission" date="2015-09" db="EMBL/GenBank/DDBJ databases">
        <authorList>
            <consortium name="Pathogen Informatics"/>
        </authorList>
    </citation>
    <scope>NUCLEOTIDE SEQUENCE [LARGE SCALE GENOMIC DNA]</scope>
    <source>
        <strain evidence="3">Lake Konstanz</strain>
    </source>
</reference>
<dbReference type="EMBL" id="CYKH01001716">
    <property type="protein sequence ID" value="CUG89257.1"/>
    <property type="molecule type" value="Genomic_DNA"/>
</dbReference>
<dbReference type="Proteomes" id="UP000051952">
    <property type="component" value="Unassembled WGS sequence"/>
</dbReference>
<evidence type="ECO:0000313" key="2">
    <source>
        <dbReference type="EMBL" id="CUG89257.1"/>
    </source>
</evidence>
<sequence>MLAMLLLDIVRVKTYEWPLLVAALRCLFELSLPQTYFSADINGGASGNEVVEVNSFQQKITSLLVHFMQGNTLRLFGDELTERFTMCLRQPLEVVVASLPHFATALKYFTAMLLNLEDFCDKPPLQKTYQQSMLVHLSATITDFITAFVVTAVNYSPLLLAPSTPDAALMCSGLHGCLKVIRFAFYKVRTLPPHFITALSALMDCATNRIVVLRQPPLIPVLLCILETMVNVDAMLHDELSLRMVTLLNMIATDTTPCGPHASLSQTLSTLFLNETSVFATMDNETVKAMTSALCGAALDNLVDEIIQYIDRELILLGLGQAVFDFFIPPSDPQDLVFVPPPSGPEAISQTSSPAAPLLLPPTAAPTSPSLEYSVPPTDISPPKKAPKSKSKKSSHPPAYVCMLTGKLMREPVATSVCMHVDGEVDARACGAAQRQSIRARGVGENYGDDGSR</sequence>
<feature type="compositionally biased region" description="Basic residues" evidence="1">
    <location>
        <begin position="385"/>
        <end position="395"/>
    </location>
</feature>
<organism evidence="2 3">
    <name type="scientific">Bodo saltans</name>
    <name type="common">Flagellated protozoan</name>
    <dbReference type="NCBI Taxonomy" id="75058"/>
    <lineage>
        <taxon>Eukaryota</taxon>
        <taxon>Discoba</taxon>
        <taxon>Euglenozoa</taxon>
        <taxon>Kinetoplastea</taxon>
        <taxon>Metakinetoplastina</taxon>
        <taxon>Eubodonida</taxon>
        <taxon>Bodonidae</taxon>
        <taxon>Bodo</taxon>
    </lineage>
</organism>
<dbReference type="AlphaFoldDB" id="A0A0S4JJS3"/>
<protein>
    <submittedName>
        <fullName evidence="2">Uncharacterized protein</fullName>
    </submittedName>
</protein>
<dbReference type="VEuPathDB" id="TriTrypDB:BSAL_20125"/>
<evidence type="ECO:0000256" key="1">
    <source>
        <dbReference type="SAM" id="MobiDB-lite"/>
    </source>
</evidence>
<dbReference type="OMA" id="LMDCATN"/>
<proteinExistence type="predicted"/>
<name>A0A0S4JJS3_BODSA</name>
<feature type="region of interest" description="Disordered" evidence="1">
    <location>
        <begin position="338"/>
        <end position="397"/>
    </location>
</feature>
<gene>
    <name evidence="2" type="ORF">BSAL_20125</name>
</gene>